<name>A0A0U2WJ27_9GAMM</name>
<dbReference type="InterPro" id="IPR010035">
    <property type="entry name" value="Thi_S"/>
</dbReference>
<dbReference type="AlphaFoldDB" id="A0A0U2WJ27"/>
<reference evidence="1 2" key="1">
    <citation type="submission" date="2015-03" db="EMBL/GenBank/DDBJ databases">
        <authorList>
            <person name="Murphy D."/>
        </authorList>
    </citation>
    <scope>NUCLEOTIDE SEQUENCE [LARGE SCALE GENOMIC DNA]</scope>
    <source>
        <strain evidence="1 2">KMM 520</strain>
    </source>
</reference>
<dbReference type="CDD" id="cd00565">
    <property type="entry name" value="Ubl_ThiS"/>
    <property type="match status" value="1"/>
</dbReference>
<dbReference type="KEGG" id="ptn:PTRA_a0551"/>
<dbReference type="InterPro" id="IPR012675">
    <property type="entry name" value="Beta-grasp_dom_sf"/>
</dbReference>
<dbReference type="Proteomes" id="UP000065261">
    <property type="component" value="Chromosome I"/>
</dbReference>
<sequence length="64" mass="6761">MNITINGELIAISSNKLINCLQDFGGVAPFAVAINGEFIPQSQHSDYQLAEGDSIELLSPIQGG</sequence>
<protein>
    <submittedName>
        <fullName evidence="1">Sulfur carrier protein</fullName>
    </submittedName>
</protein>
<dbReference type="EMBL" id="CP011034">
    <property type="protein sequence ID" value="ALS31899.1"/>
    <property type="molecule type" value="Genomic_DNA"/>
</dbReference>
<dbReference type="SUPFAM" id="SSF54285">
    <property type="entry name" value="MoaD/ThiS"/>
    <property type="match status" value="1"/>
</dbReference>
<dbReference type="Gene3D" id="3.10.20.30">
    <property type="match status" value="1"/>
</dbReference>
<dbReference type="InterPro" id="IPR016155">
    <property type="entry name" value="Mopterin_synth/thiamin_S_b"/>
</dbReference>
<dbReference type="PATRIC" id="fig|1315283.4.peg.495"/>
<dbReference type="Pfam" id="PF02597">
    <property type="entry name" value="ThiS"/>
    <property type="match status" value="1"/>
</dbReference>
<evidence type="ECO:0000313" key="1">
    <source>
        <dbReference type="EMBL" id="ALS31899.1"/>
    </source>
</evidence>
<accession>A0A0U2WJ27</accession>
<organism evidence="1">
    <name type="scientific">Pseudoalteromonas translucida KMM 520</name>
    <dbReference type="NCBI Taxonomy" id="1315283"/>
    <lineage>
        <taxon>Bacteria</taxon>
        <taxon>Pseudomonadati</taxon>
        <taxon>Pseudomonadota</taxon>
        <taxon>Gammaproteobacteria</taxon>
        <taxon>Alteromonadales</taxon>
        <taxon>Pseudoalteromonadaceae</taxon>
        <taxon>Pseudoalteromonas</taxon>
    </lineage>
</organism>
<evidence type="ECO:0000313" key="2">
    <source>
        <dbReference type="Proteomes" id="UP000065261"/>
    </source>
</evidence>
<gene>
    <name evidence="1" type="primary">thiS</name>
    <name evidence="1" type="ORF">PTRA_a0551</name>
</gene>
<dbReference type="NCBIfam" id="TIGR01683">
    <property type="entry name" value="thiS"/>
    <property type="match status" value="1"/>
</dbReference>
<dbReference type="InterPro" id="IPR003749">
    <property type="entry name" value="ThiS/MoaD-like"/>
</dbReference>
<proteinExistence type="predicted"/>
<dbReference type="OrthoDB" id="9800283at2"/>
<dbReference type="RefSeq" id="WP_058372573.1">
    <property type="nucleotide sequence ID" value="NZ_CP011034.1"/>
</dbReference>